<feature type="region of interest" description="Disordered" evidence="4">
    <location>
        <begin position="187"/>
        <end position="210"/>
    </location>
</feature>
<name>A0A7I4EES4_PHYPA</name>
<dbReference type="InterPro" id="IPR027417">
    <property type="entry name" value="P-loop_NTPase"/>
</dbReference>
<reference evidence="5" key="3">
    <citation type="submission" date="2020-12" db="UniProtKB">
        <authorList>
            <consortium name="EnsemblPlants"/>
        </authorList>
    </citation>
    <scope>IDENTIFICATION</scope>
</reference>
<dbReference type="Gene3D" id="3.40.50.300">
    <property type="entry name" value="P-loop containing nucleotide triphosphate hydrolases"/>
    <property type="match status" value="1"/>
</dbReference>
<dbReference type="PANTHER" id="PTHR12435">
    <property type="match status" value="1"/>
</dbReference>
<dbReference type="Gramene" id="Pp3c8_25320V3.5">
    <property type="protein sequence ID" value="Pp3c8_25320V3.5"/>
    <property type="gene ID" value="Pp3c8_25320"/>
</dbReference>
<dbReference type="EMBL" id="ABEU02000008">
    <property type="status" value="NOT_ANNOTATED_CDS"/>
    <property type="molecule type" value="Genomic_DNA"/>
</dbReference>
<accession>A0A7I4EES4</accession>
<evidence type="ECO:0000256" key="2">
    <source>
        <dbReference type="ARBA" id="ARBA00022840"/>
    </source>
</evidence>
<proteinExistence type="inferred from homology"/>
<evidence type="ECO:0000313" key="6">
    <source>
        <dbReference type="Proteomes" id="UP000006727"/>
    </source>
</evidence>
<protein>
    <submittedName>
        <fullName evidence="5">Uncharacterized protein</fullName>
    </submittedName>
</protein>
<dbReference type="Pfam" id="PF08433">
    <property type="entry name" value="KTI12"/>
    <property type="match status" value="1"/>
</dbReference>
<evidence type="ECO:0000313" key="5">
    <source>
        <dbReference type="EnsemblPlants" id="Pp3c8_25320V3.5"/>
    </source>
</evidence>
<keyword evidence="6" id="KW-1185">Reference proteome</keyword>
<dbReference type="SUPFAM" id="SSF52540">
    <property type="entry name" value="P-loop containing nucleoside triphosphate hydrolases"/>
    <property type="match status" value="1"/>
</dbReference>
<dbReference type="InterPro" id="IPR013641">
    <property type="entry name" value="KTI12/PSTK"/>
</dbReference>
<comment type="similarity">
    <text evidence="3">Belongs to the KTI12 family.</text>
</comment>
<evidence type="ECO:0000256" key="3">
    <source>
        <dbReference type="ARBA" id="ARBA00025768"/>
    </source>
</evidence>
<organism evidence="5 6">
    <name type="scientific">Physcomitrium patens</name>
    <name type="common">Spreading-leaved earth moss</name>
    <name type="synonym">Physcomitrella patens</name>
    <dbReference type="NCBI Taxonomy" id="3218"/>
    <lineage>
        <taxon>Eukaryota</taxon>
        <taxon>Viridiplantae</taxon>
        <taxon>Streptophyta</taxon>
        <taxon>Embryophyta</taxon>
        <taxon>Bryophyta</taxon>
        <taxon>Bryophytina</taxon>
        <taxon>Bryopsida</taxon>
        <taxon>Funariidae</taxon>
        <taxon>Funariales</taxon>
        <taxon>Funariaceae</taxon>
        <taxon>Physcomitrium</taxon>
    </lineage>
</organism>
<keyword evidence="1" id="KW-0547">Nucleotide-binding</keyword>
<evidence type="ECO:0000256" key="1">
    <source>
        <dbReference type="ARBA" id="ARBA00022741"/>
    </source>
</evidence>
<dbReference type="EnsemblPlants" id="Pp3c8_25320V3.5">
    <property type="protein sequence ID" value="Pp3c8_25320V3.5"/>
    <property type="gene ID" value="Pp3c8_25320"/>
</dbReference>
<dbReference type="Proteomes" id="UP000006727">
    <property type="component" value="Chromosome 8"/>
</dbReference>
<dbReference type="AlphaFoldDB" id="A0A7I4EES4"/>
<reference evidence="5 6" key="1">
    <citation type="journal article" date="2008" name="Science">
        <title>The Physcomitrella genome reveals evolutionary insights into the conquest of land by plants.</title>
        <authorList>
            <person name="Rensing S."/>
            <person name="Lang D."/>
            <person name="Zimmer A."/>
            <person name="Terry A."/>
            <person name="Salamov A."/>
            <person name="Shapiro H."/>
            <person name="Nishiyama T."/>
            <person name="Perroud P.-F."/>
            <person name="Lindquist E."/>
            <person name="Kamisugi Y."/>
            <person name="Tanahashi T."/>
            <person name="Sakakibara K."/>
            <person name="Fujita T."/>
            <person name="Oishi K."/>
            <person name="Shin-I T."/>
            <person name="Kuroki Y."/>
            <person name="Toyoda A."/>
            <person name="Suzuki Y."/>
            <person name="Hashimoto A."/>
            <person name="Yamaguchi K."/>
            <person name="Sugano A."/>
            <person name="Kohara Y."/>
            <person name="Fujiyama A."/>
            <person name="Anterola A."/>
            <person name="Aoki S."/>
            <person name="Ashton N."/>
            <person name="Barbazuk W.B."/>
            <person name="Barker E."/>
            <person name="Bennetzen J."/>
            <person name="Bezanilla M."/>
            <person name="Blankenship R."/>
            <person name="Cho S.H."/>
            <person name="Dutcher S."/>
            <person name="Estelle M."/>
            <person name="Fawcett J.A."/>
            <person name="Gundlach H."/>
            <person name="Hanada K."/>
            <person name="Heyl A."/>
            <person name="Hicks K.A."/>
            <person name="Hugh J."/>
            <person name="Lohr M."/>
            <person name="Mayer K."/>
            <person name="Melkozernov A."/>
            <person name="Murata T."/>
            <person name="Nelson D."/>
            <person name="Pils B."/>
            <person name="Prigge M."/>
            <person name="Reiss B."/>
            <person name="Renner T."/>
            <person name="Rombauts S."/>
            <person name="Rushton P."/>
            <person name="Sanderfoot A."/>
            <person name="Schween G."/>
            <person name="Shiu S.-H."/>
            <person name="Stueber K."/>
            <person name="Theodoulou F.L."/>
            <person name="Tu H."/>
            <person name="Van de Peer Y."/>
            <person name="Verrier P.J."/>
            <person name="Waters E."/>
            <person name="Wood A."/>
            <person name="Yang L."/>
            <person name="Cove D."/>
            <person name="Cuming A."/>
            <person name="Hasebe M."/>
            <person name="Lucas S."/>
            <person name="Mishler D.B."/>
            <person name="Reski R."/>
            <person name="Grigoriev I."/>
            <person name="Quatrano R.S."/>
            <person name="Boore J.L."/>
        </authorList>
    </citation>
    <scope>NUCLEOTIDE SEQUENCE [LARGE SCALE GENOMIC DNA]</scope>
    <source>
        <strain evidence="5 6">cv. Gransden 2004</strain>
    </source>
</reference>
<evidence type="ECO:0000256" key="4">
    <source>
        <dbReference type="SAM" id="MobiDB-lite"/>
    </source>
</evidence>
<sequence>MALVIICGQPCSGKSTAAACLMKEFEKTNNMPVVLIDEPSLNLDRNSAYQDMPREKNLRGMLRSAVDRAVSIDTIVIVDSLNNIKDTDMNCGAWPAQLGRITACTCWPVAYVADEAQCRAWNEDRRLKALPAYEDKIFNDMVRRFERPDGKNRWNSRLFELHPGKEDIHEDSQAIVETVSFLTGNKNVGGSRNPQKLQPTVATQNPRTSETNSLYELDRATQEIVLIVVDAQAQGVGGLVRSVNLGEGLPIISFNAAWNAFTSV</sequence>
<keyword evidence="2" id="KW-0067">ATP-binding</keyword>
<reference evidence="5 6" key="2">
    <citation type="journal article" date="2018" name="Plant J.">
        <title>The Physcomitrella patens chromosome-scale assembly reveals moss genome structure and evolution.</title>
        <authorList>
            <person name="Lang D."/>
            <person name="Ullrich K.K."/>
            <person name="Murat F."/>
            <person name="Fuchs J."/>
            <person name="Jenkins J."/>
            <person name="Haas F.B."/>
            <person name="Piednoel M."/>
            <person name="Gundlach H."/>
            <person name="Van Bel M."/>
            <person name="Meyberg R."/>
            <person name="Vives C."/>
            <person name="Morata J."/>
            <person name="Symeonidi A."/>
            <person name="Hiss M."/>
            <person name="Muchero W."/>
            <person name="Kamisugi Y."/>
            <person name="Saleh O."/>
            <person name="Blanc G."/>
            <person name="Decker E.L."/>
            <person name="van Gessel N."/>
            <person name="Grimwood J."/>
            <person name="Hayes R.D."/>
            <person name="Graham S.W."/>
            <person name="Gunter L.E."/>
            <person name="McDaniel S.F."/>
            <person name="Hoernstein S.N.W."/>
            <person name="Larsson A."/>
            <person name="Li F.W."/>
            <person name="Perroud P.F."/>
            <person name="Phillips J."/>
            <person name="Ranjan P."/>
            <person name="Rokshar D.S."/>
            <person name="Rothfels C.J."/>
            <person name="Schneider L."/>
            <person name="Shu S."/>
            <person name="Stevenson D.W."/>
            <person name="Thummler F."/>
            <person name="Tillich M."/>
            <person name="Villarreal Aguilar J.C."/>
            <person name="Widiez T."/>
            <person name="Wong G.K."/>
            <person name="Wymore A."/>
            <person name="Zhang Y."/>
            <person name="Zimmer A.D."/>
            <person name="Quatrano R.S."/>
            <person name="Mayer K.F.X."/>
            <person name="Goodstein D."/>
            <person name="Casacuberta J.M."/>
            <person name="Vandepoele K."/>
            <person name="Reski R."/>
            <person name="Cuming A.C."/>
            <person name="Tuskan G.A."/>
            <person name="Maumus F."/>
            <person name="Salse J."/>
            <person name="Schmutz J."/>
            <person name="Rensing S.A."/>
        </authorList>
    </citation>
    <scope>NUCLEOTIDE SEQUENCE [LARGE SCALE GENOMIC DNA]</scope>
    <source>
        <strain evidence="5 6">cv. Gransden 2004</strain>
    </source>
</reference>
<dbReference type="GO" id="GO:0005524">
    <property type="term" value="F:ATP binding"/>
    <property type="evidence" value="ECO:0007669"/>
    <property type="project" value="UniProtKB-KW"/>
</dbReference>